<evidence type="ECO:0000313" key="1">
    <source>
        <dbReference type="EMBL" id="EKG17322.1"/>
    </source>
</evidence>
<dbReference type="VEuPathDB" id="FungiDB:MPH_05388"/>
<protein>
    <submittedName>
        <fullName evidence="1">Uncharacterized protein</fullName>
    </submittedName>
</protein>
<name>K2RX65_MACPH</name>
<dbReference type="AlphaFoldDB" id="K2RX65"/>
<reference evidence="1 2" key="1">
    <citation type="journal article" date="2012" name="BMC Genomics">
        <title>Tools to kill: Genome of one of the most destructive plant pathogenic fungi Macrophomina phaseolina.</title>
        <authorList>
            <person name="Islam M.S."/>
            <person name="Haque M.S."/>
            <person name="Islam M.M."/>
            <person name="Emdad E.M."/>
            <person name="Halim A."/>
            <person name="Hossen Q.M.M."/>
            <person name="Hossain M.Z."/>
            <person name="Ahmed B."/>
            <person name="Rahim S."/>
            <person name="Rahman M.S."/>
            <person name="Alam M.M."/>
            <person name="Hou S."/>
            <person name="Wan X."/>
            <person name="Saito J.A."/>
            <person name="Alam M."/>
        </authorList>
    </citation>
    <scope>NUCLEOTIDE SEQUENCE [LARGE SCALE GENOMIC DNA]</scope>
    <source>
        <strain evidence="1 2">MS6</strain>
    </source>
</reference>
<sequence>MRLTEPVAIIGQDPDDLFRAKKCSNARNLNQRACCDWNSNPFAQLPLRHRQEATAGDDADTASFGQLLSGINEATDEIIVVRLLRDYLVFPGAWDEFVDEREGPSSWIVGITRRPVNVDFDGKEANRWEI</sequence>
<evidence type="ECO:0000313" key="2">
    <source>
        <dbReference type="Proteomes" id="UP000007129"/>
    </source>
</evidence>
<dbReference type="Proteomes" id="UP000007129">
    <property type="component" value="Unassembled WGS sequence"/>
</dbReference>
<dbReference type="HOGENOM" id="CLU_1938561_0_0_1"/>
<organism evidence="1 2">
    <name type="scientific">Macrophomina phaseolina (strain MS6)</name>
    <name type="common">Charcoal rot fungus</name>
    <dbReference type="NCBI Taxonomy" id="1126212"/>
    <lineage>
        <taxon>Eukaryota</taxon>
        <taxon>Fungi</taxon>
        <taxon>Dikarya</taxon>
        <taxon>Ascomycota</taxon>
        <taxon>Pezizomycotina</taxon>
        <taxon>Dothideomycetes</taxon>
        <taxon>Dothideomycetes incertae sedis</taxon>
        <taxon>Botryosphaeriales</taxon>
        <taxon>Botryosphaeriaceae</taxon>
        <taxon>Macrophomina</taxon>
    </lineage>
</organism>
<dbReference type="EMBL" id="AHHD01000249">
    <property type="protein sequence ID" value="EKG17322.1"/>
    <property type="molecule type" value="Genomic_DNA"/>
</dbReference>
<gene>
    <name evidence="1" type="ORF">MPH_05388</name>
</gene>
<comment type="caution">
    <text evidence="1">The sequence shown here is derived from an EMBL/GenBank/DDBJ whole genome shotgun (WGS) entry which is preliminary data.</text>
</comment>
<dbReference type="InParanoid" id="K2RX65"/>
<proteinExistence type="predicted"/>
<accession>K2RX65</accession>